<dbReference type="EMBL" id="CM055742">
    <property type="protein sequence ID" value="KAJ8000783.1"/>
    <property type="molecule type" value="Genomic_DNA"/>
</dbReference>
<reference evidence="1" key="1">
    <citation type="submission" date="2021-05" db="EMBL/GenBank/DDBJ databases">
        <authorList>
            <person name="Pan Q."/>
            <person name="Jouanno E."/>
            <person name="Zahm M."/>
            <person name="Klopp C."/>
            <person name="Cabau C."/>
            <person name="Louis A."/>
            <person name="Berthelot C."/>
            <person name="Parey E."/>
            <person name="Roest Crollius H."/>
            <person name="Montfort J."/>
            <person name="Robinson-Rechavi M."/>
            <person name="Bouchez O."/>
            <person name="Lampietro C."/>
            <person name="Lopez Roques C."/>
            <person name="Donnadieu C."/>
            <person name="Postlethwait J."/>
            <person name="Bobe J."/>
            <person name="Dillon D."/>
            <person name="Chandos A."/>
            <person name="von Hippel F."/>
            <person name="Guiguen Y."/>
        </authorList>
    </citation>
    <scope>NUCLEOTIDE SEQUENCE</scope>
    <source>
        <strain evidence="1">YG-Jan2019</strain>
    </source>
</reference>
<name>A0ACC2GAY8_DALPE</name>
<evidence type="ECO:0000313" key="2">
    <source>
        <dbReference type="Proteomes" id="UP001157502"/>
    </source>
</evidence>
<accession>A0ACC2GAY8</accession>
<protein>
    <submittedName>
        <fullName evidence="1">Uncharacterized protein</fullName>
    </submittedName>
</protein>
<keyword evidence="2" id="KW-1185">Reference proteome</keyword>
<sequence length="69" mass="7751">MPLVASIDITPERLRPGIPFGSYFLFDPWRSSARNGPAAVRPTCNNQDSVRLSIQYTPRCQRRGQESTA</sequence>
<gene>
    <name evidence="1" type="ORF">DPEC_G00183910</name>
</gene>
<organism evidence="1 2">
    <name type="scientific">Dallia pectoralis</name>
    <name type="common">Alaska blackfish</name>
    <dbReference type="NCBI Taxonomy" id="75939"/>
    <lineage>
        <taxon>Eukaryota</taxon>
        <taxon>Metazoa</taxon>
        <taxon>Chordata</taxon>
        <taxon>Craniata</taxon>
        <taxon>Vertebrata</taxon>
        <taxon>Euteleostomi</taxon>
        <taxon>Actinopterygii</taxon>
        <taxon>Neopterygii</taxon>
        <taxon>Teleostei</taxon>
        <taxon>Protacanthopterygii</taxon>
        <taxon>Esociformes</taxon>
        <taxon>Umbridae</taxon>
        <taxon>Dallia</taxon>
    </lineage>
</organism>
<comment type="caution">
    <text evidence="1">The sequence shown here is derived from an EMBL/GenBank/DDBJ whole genome shotgun (WGS) entry which is preliminary data.</text>
</comment>
<proteinExistence type="predicted"/>
<evidence type="ECO:0000313" key="1">
    <source>
        <dbReference type="EMBL" id="KAJ8000783.1"/>
    </source>
</evidence>
<dbReference type="Proteomes" id="UP001157502">
    <property type="component" value="Chromosome 15"/>
</dbReference>